<gene>
    <name evidence="2" type="ordered locus">MODMU_4154</name>
</gene>
<dbReference type="KEGG" id="mmar:MODMU_4154"/>
<dbReference type="Proteomes" id="UP000006461">
    <property type="component" value="Chromosome"/>
</dbReference>
<evidence type="ECO:0000313" key="2">
    <source>
        <dbReference type="EMBL" id="CCH89552.1"/>
    </source>
</evidence>
<evidence type="ECO:0000256" key="1">
    <source>
        <dbReference type="SAM" id="MobiDB-lite"/>
    </source>
</evidence>
<dbReference type="HOGENOM" id="CLU_2585810_0_0_11"/>
<keyword evidence="3" id="KW-1185">Reference proteome</keyword>
<protein>
    <submittedName>
        <fullName evidence="2">Uncharacterized protein</fullName>
    </submittedName>
</protein>
<reference evidence="2 3" key="1">
    <citation type="journal article" date="2012" name="J. Bacteriol.">
        <title>Genome Sequence of Radiation-Resistant Modestobacter marinus Strain BC501, a Representative Actinobacterium That Thrives on Calcareous Stone Surfaces.</title>
        <authorList>
            <person name="Normand P."/>
            <person name="Gury J."/>
            <person name="Pujic P."/>
            <person name="Chouaia B."/>
            <person name="Crotti E."/>
            <person name="Brusetti L."/>
            <person name="Daffonchio D."/>
            <person name="Vacherie B."/>
            <person name="Barbe V."/>
            <person name="Medigue C."/>
            <person name="Calteau A."/>
            <person name="Ghodhbane-Gtari F."/>
            <person name="Essoussi I."/>
            <person name="Nouioui I."/>
            <person name="Abbassi-Ghozzi I."/>
            <person name="Gtari M."/>
        </authorList>
    </citation>
    <scope>NUCLEOTIDE SEQUENCE [LARGE SCALE GENOMIC DNA]</scope>
    <source>
        <strain evidence="3">BC 501</strain>
    </source>
</reference>
<dbReference type="AlphaFoldDB" id="I4F1N9"/>
<feature type="region of interest" description="Disordered" evidence="1">
    <location>
        <begin position="1"/>
        <end position="44"/>
    </location>
</feature>
<evidence type="ECO:0000313" key="3">
    <source>
        <dbReference type="Proteomes" id="UP000006461"/>
    </source>
</evidence>
<name>I4F1N9_MODI5</name>
<organism evidence="2 3">
    <name type="scientific">Modestobacter italicus (strain DSM 44449 / CECT 9708 / BC 501)</name>
    <dbReference type="NCBI Taxonomy" id="2732864"/>
    <lineage>
        <taxon>Bacteria</taxon>
        <taxon>Bacillati</taxon>
        <taxon>Actinomycetota</taxon>
        <taxon>Actinomycetes</taxon>
        <taxon>Geodermatophilales</taxon>
        <taxon>Geodermatophilaceae</taxon>
        <taxon>Modestobacter</taxon>
    </lineage>
</organism>
<accession>I4F1N9</accession>
<sequence length="80" mass="8628">MVSSSPEDDELVSSSPVVPPQAASTRADTARPATSPGRAWRPRRRRPVVCSVLDIETVLDLEDMGPSLTVATRAVGWRGR</sequence>
<proteinExistence type="predicted"/>
<feature type="compositionally biased region" description="Acidic residues" evidence="1">
    <location>
        <begin position="1"/>
        <end position="11"/>
    </location>
</feature>
<dbReference type="EMBL" id="FO203431">
    <property type="protein sequence ID" value="CCH89552.1"/>
    <property type="molecule type" value="Genomic_DNA"/>
</dbReference>